<gene>
    <name evidence="1" type="ORF">GCM10023346_46730</name>
</gene>
<dbReference type="EMBL" id="BAABKK010000038">
    <property type="protein sequence ID" value="GAA5201718.1"/>
    <property type="molecule type" value="Genomic_DNA"/>
</dbReference>
<evidence type="ECO:0000313" key="2">
    <source>
        <dbReference type="Proteomes" id="UP001500200"/>
    </source>
</evidence>
<proteinExistence type="predicted"/>
<accession>A0ABP9SSW4</accession>
<keyword evidence="2" id="KW-1185">Reference proteome</keyword>
<comment type="caution">
    <text evidence="1">The sequence shown here is derived from an EMBL/GenBank/DDBJ whole genome shotgun (WGS) entry which is preliminary data.</text>
</comment>
<dbReference type="Proteomes" id="UP001500200">
    <property type="component" value="Unassembled WGS sequence"/>
</dbReference>
<name>A0ABP9SSW4_9MICC</name>
<reference evidence="2" key="1">
    <citation type="journal article" date="2019" name="Int. J. Syst. Evol. Microbiol.">
        <title>The Global Catalogue of Microorganisms (GCM) 10K type strain sequencing project: providing services to taxonomists for standard genome sequencing and annotation.</title>
        <authorList>
            <consortium name="The Broad Institute Genomics Platform"/>
            <consortium name="The Broad Institute Genome Sequencing Center for Infectious Disease"/>
            <person name="Wu L."/>
            <person name="Ma J."/>
        </authorList>
    </citation>
    <scope>NUCLEOTIDE SEQUENCE [LARGE SCALE GENOMIC DNA]</scope>
    <source>
        <strain evidence="2">JCM 18514</strain>
    </source>
</reference>
<organism evidence="1 2">
    <name type="scientific">Arthrobacter gyeryongensis</name>
    <dbReference type="NCBI Taxonomy" id="1650592"/>
    <lineage>
        <taxon>Bacteria</taxon>
        <taxon>Bacillati</taxon>
        <taxon>Actinomycetota</taxon>
        <taxon>Actinomycetes</taxon>
        <taxon>Micrococcales</taxon>
        <taxon>Micrococcaceae</taxon>
        <taxon>Arthrobacter</taxon>
    </lineage>
</organism>
<dbReference type="RefSeq" id="WP_345453303.1">
    <property type="nucleotide sequence ID" value="NZ_BAABKK010000038.1"/>
</dbReference>
<protein>
    <submittedName>
        <fullName evidence="1">Uncharacterized protein</fullName>
    </submittedName>
</protein>
<evidence type="ECO:0000313" key="1">
    <source>
        <dbReference type="EMBL" id="GAA5201718.1"/>
    </source>
</evidence>
<sequence>MTLSLTDWCPSGQQPTVYEMSEPARWDTLLGEYAHDRAADPLRRIFDIARSHGVVCIVKEPRYIDADWRSQLARFYNGAFRRYPSVCHRLHFFTEPVDPSLTNLSQAQKAYRGYTILRPLPVAPVGRTMIAPPPELADAVRCEGDETVDLYGWPLTVRAMPFISQDTQLLRCAHASAWMVLRHATMVHQQPKRLPAEIYDAALGGVVVGRQLPSDGLSSHQLLSALTSLGLSPTSKVLPPTPAAEANAGELRLFAILCRYINSQLPPIVISNSHAWTVVAYDRKPSPGNSAITLWRHDDAAGPYLRVQDPWHEASPAHQPWAAAYLPLLPKAYIDAERAEAVGRTWVSQFRLHSPSYQESTLAETDSRTDFLEQAALRTYLVQSSTFKRELHSRGVPEELAAPLRRAEMSRYLWVIEIVDRKARTEGKPDVLGEILLDATLTQYEPQTDPAAVTAFHLDSVGWISGIDGADHALLSLPNGVRYRTGCPPLASVPAPTM</sequence>